<sequence length="104" mass="12564">MSFPRLIENNASYYLQNTLQKCHENRVNVYYYFINIMVLLLFVSIVGFTLYYCYNNKLSDYDKQQKMLKDQEFIVSKIRYYQEEVKQTNNNNSSMITDLPSIRV</sequence>
<keyword evidence="1" id="KW-0812">Transmembrane</keyword>
<dbReference type="EMBL" id="MN740307">
    <property type="protein sequence ID" value="QHT99308.1"/>
    <property type="molecule type" value="Genomic_DNA"/>
</dbReference>
<proteinExistence type="predicted"/>
<name>A0A6C0J0Z2_9ZZZZ</name>
<evidence type="ECO:0000256" key="1">
    <source>
        <dbReference type="SAM" id="Phobius"/>
    </source>
</evidence>
<reference evidence="2" key="1">
    <citation type="journal article" date="2020" name="Nature">
        <title>Giant virus diversity and host interactions through global metagenomics.</title>
        <authorList>
            <person name="Schulz F."/>
            <person name="Roux S."/>
            <person name="Paez-Espino D."/>
            <person name="Jungbluth S."/>
            <person name="Walsh D.A."/>
            <person name="Denef V.J."/>
            <person name="McMahon K.D."/>
            <person name="Konstantinidis K.T."/>
            <person name="Eloe-Fadrosh E.A."/>
            <person name="Kyrpides N.C."/>
            <person name="Woyke T."/>
        </authorList>
    </citation>
    <scope>NUCLEOTIDE SEQUENCE</scope>
    <source>
        <strain evidence="2">GVMAG-M-3300025699-48</strain>
    </source>
</reference>
<dbReference type="AlphaFoldDB" id="A0A6C0J0Z2"/>
<organism evidence="2">
    <name type="scientific">viral metagenome</name>
    <dbReference type="NCBI Taxonomy" id="1070528"/>
    <lineage>
        <taxon>unclassified sequences</taxon>
        <taxon>metagenomes</taxon>
        <taxon>organismal metagenomes</taxon>
    </lineage>
</organism>
<keyword evidence="1" id="KW-1133">Transmembrane helix</keyword>
<protein>
    <submittedName>
        <fullName evidence="2">Uncharacterized protein</fullName>
    </submittedName>
</protein>
<keyword evidence="1" id="KW-0472">Membrane</keyword>
<accession>A0A6C0J0Z2</accession>
<feature type="transmembrane region" description="Helical" evidence="1">
    <location>
        <begin position="29"/>
        <end position="54"/>
    </location>
</feature>
<evidence type="ECO:0000313" key="2">
    <source>
        <dbReference type="EMBL" id="QHT99308.1"/>
    </source>
</evidence>